<evidence type="ECO:0000256" key="1">
    <source>
        <dbReference type="SAM" id="MobiDB-lite"/>
    </source>
</evidence>
<comment type="caution">
    <text evidence="3">The sequence shown here is derived from an EMBL/GenBank/DDBJ whole genome shotgun (WGS) entry which is preliminary data.</text>
</comment>
<evidence type="ECO:0000313" key="4">
    <source>
        <dbReference type="Proteomes" id="UP000652013"/>
    </source>
</evidence>
<dbReference type="Pfam" id="PF12724">
    <property type="entry name" value="Flavodoxin_5"/>
    <property type="match status" value="1"/>
</dbReference>
<feature type="domain" description="Flavodoxin-like" evidence="2">
    <location>
        <begin position="3"/>
        <end position="159"/>
    </location>
</feature>
<gene>
    <name evidence="3" type="ORF">Sya03_60490</name>
</gene>
<dbReference type="Proteomes" id="UP000652013">
    <property type="component" value="Unassembled WGS sequence"/>
</dbReference>
<dbReference type="PROSITE" id="PS00201">
    <property type="entry name" value="FLAVODOXIN"/>
    <property type="match status" value="1"/>
</dbReference>
<accession>A0A8J3YFA3</accession>
<evidence type="ECO:0000259" key="2">
    <source>
        <dbReference type="PROSITE" id="PS50902"/>
    </source>
</evidence>
<reference evidence="3" key="1">
    <citation type="submission" date="2021-01" db="EMBL/GenBank/DDBJ databases">
        <title>Whole genome shotgun sequence of Spirilliplanes yamanashiensis NBRC 15828.</title>
        <authorList>
            <person name="Komaki H."/>
            <person name="Tamura T."/>
        </authorList>
    </citation>
    <scope>NUCLEOTIDE SEQUENCE</scope>
    <source>
        <strain evidence="3">NBRC 15828</strain>
    </source>
</reference>
<dbReference type="InterPro" id="IPR026816">
    <property type="entry name" value="Flavodoxin_dom"/>
</dbReference>
<name>A0A8J3YFA3_9ACTN</name>
<dbReference type="EMBL" id="BOOY01000044">
    <property type="protein sequence ID" value="GIJ06697.1"/>
    <property type="molecule type" value="Genomic_DNA"/>
</dbReference>
<dbReference type="InterPro" id="IPR008254">
    <property type="entry name" value="Flavodoxin/NO_synth"/>
</dbReference>
<organism evidence="3 4">
    <name type="scientific">Spirilliplanes yamanashiensis</name>
    <dbReference type="NCBI Taxonomy" id="42233"/>
    <lineage>
        <taxon>Bacteria</taxon>
        <taxon>Bacillati</taxon>
        <taxon>Actinomycetota</taxon>
        <taxon>Actinomycetes</taxon>
        <taxon>Micromonosporales</taxon>
        <taxon>Micromonosporaceae</taxon>
        <taxon>Spirilliplanes</taxon>
    </lineage>
</organism>
<dbReference type="PROSITE" id="PS50902">
    <property type="entry name" value="FLAVODOXIN_LIKE"/>
    <property type="match status" value="1"/>
</dbReference>
<dbReference type="SUPFAM" id="SSF52218">
    <property type="entry name" value="Flavoproteins"/>
    <property type="match status" value="1"/>
</dbReference>
<protein>
    <recommendedName>
        <fullName evidence="2">Flavodoxin-like domain-containing protein</fullName>
    </recommendedName>
</protein>
<keyword evidence="4" id="KW-1185">Reference proteome</keyword>
<dbReference type="GO" id="GO:0010181">
    <property type="term" value="F:FMN binding"/>
    <property type="evidence" value="ECO:0007669"/>
    <property type="project" value="InterPro"/>
</dbReference>
<sequence length="169" mass="17636">MRVLLVYESMFGNTALIAQAVADGMSGRVHVRVADAATMPEVAGMDAVVVGAPTHAFGLSRPSTRLGAAERGAPAPPDRPGTREWLAALPHAALPAAVFDTVFAKPILLGSAAGKAARLLRRAGYRLIVPPESFWVTDTAGPLRAGELDRARRWGEQIAAAVAAPQHTG</sequence>
<dbReference type="InterPro" id="IPR029039">
    <property type="entry name" value="Flavoprotein-like_sf"/>
</dbReference>
<dbReference type="Gene3D" id="3.40.50.360">
    <property type="match status" value="1"/>
</dbReference>
<dbReference type="AlphaFoldDB" id="A0A8J3YFA3"/>
<evidence type="ECO:0000313" key="3">
    <source>
        <dbReference type="EMBL" id="GIJ06697.1"/>
    </source>
</evidence>
<dbReference type="GO" id="GO:0009055">
    <property type="term" value="F:electron transfer activity"/>
    <property type="evidence" value="ECO:0007669"/>
    <property type="project" value="InterPro"/>
</dbReference>
<proteinExistence type="predicted"/>
<feature type="region of interest" description="Disordered" evidence="1">
    <location>
        <begin position="61"/>
        <end position="80"/>
    </location>
</feature>
<dbReference type="RefSeq" id="WP_203941862.1">
    <property type="nucleotide sequence ID" value="NZ_BAAAGJ010000021.1"/>
</dbReference>
<dbReference type="InterPro" id="IPR001226">
    <property type="entry name" value="Flavodoxin_CS"/>
</dbReference>